<dbReference type="Proteomes" id="UP000178367">
    <property type="component" value="Unassembled WGS sequence"/>
</dbReference>
<comment type="caution">
    <text evidence="1">The sequence shown here is derived from an EMBL/GenBank/DDBJ whole genome shotgun (WGS) entry which is preliminary data.</text>
</comment>
<accession>A0A1F5SNA3</accession>
<evidence type="ECO:0000313" key="1">
    <source>
        <dbReference type="EMBL" id="OGF28129.1"/>
    </source>
</evidence>
<sequence>MTNLICVELGPGNEEDHGGEITVINGCSYCEKCAEKIKKENNKEEEELKRKITMMLQGNMPINRKFDRSSY</sequence>
<name>A0A1F5SNA3_9BACT</name>
<dbReference type="AlphaFoldDB" id="A0A1F5SNA3"/>
<proteinExistence type="predicted"/>
<evidence type="ECO:0000313" key="2">
    <source>
        <dbReference type="Proteomes" id="UP000178367"/>
    </source>
</evidence>
<dbReference type="EMBL" id="MFGB01000003">
    <property type="protein sequence ID" value="OGF28129.1"/>
    <property type="molecule type" value="Genomic_DNA"/>
</dbReference>
<protein>
    <submittedName>
        <fullName evidence="1">Uncharacterized protein</fullName>
    </submittedName>
</protein>
<gene>
    <name evidence="1" type="ORF">A2227_01460</name>
</gene>
<dbReference type="STRING" id="1797994.A2227_01460"/>
<organism evidence="1 2">
    <name type="scientific">Candidatus Falkowbacteria bacterium RIFOXYA2_FULL_47_19</name>
    <dbReference type="NCBI Taxonomy" id="1797994"/>
    <lineage>
        <taxon>Bacteria</taxon>
        <taxon>Candidatus Falkowiibacteriota</taxon>
    </lineage>
</organism>
<reference evidence="1 2" key="1">
    <citation type="journal article" date="2016" name="Nat. Commun.">
        <title>Thousands of microbial genomes shed light on interconnected biogeochemical processes in an aquifer system.</title>
        <authorList>
            <person name="Anantharaman K."/>
            <person name="Brown C.T."/>
            <person name="Hug L.A."/>
            <person name="Sharon I."/>
            <person name="Castelle C.J."/>
            <person name="Probst A.J."/>
            <person name="Thomas B.C."/>
            <person name="Singh A."/>
            <person name="Wilkins M.J."/>
            <person name="Karaoz U."/>
            <person name="Brodie E.L."/>
            <person name="Williams K.H."/>
            <person name="Hubbard S.S."/>
            <person name="Banfield J.F."/>
        </authorList>
    </citation>
    <scope>NUCLEOTIDE SEQUENCE [LARGE SCALE GENOMIC DNA]</scope>
</reference>